<protein>
    <submittedName>
        <fullName evidence="2">Uncharacterized protein</fullName>
    </submittedName>
</protein>
<reference evidence="2 3" key="1">
    <citation type="journal article" date="2019" name="Int. J. Syst. Evol. Microbiol.">
        <title>The Global Catalogue of Microorganisms (GCM) 10K type strain sequencing project: providing services to taxonomists for standard genome sequencing and annotation.</title>
        <authorList>
            <consortium name="The Broad Institute Genomics Platform"/>
            <consortium name="The Broad Institute Genome Sequencing Center for Infectious Disease"/>
            <person name="Wu L."/>
            <person name="Ma J."/>
        </authorList>
    </citation>
    <scope>NUCLEOTIDE SEQUENCE [LARGE SCALE GENOMIC DNA]</scope>
    <source>
        <strain evidence="2 3">JCM 14917</strain>
    </source>
</reference>
<name>A0ABN3AV66_9MICC</name>
<accession>A0ABN3AV66</accession>
<evidence type="ECO:0000313" key="2">
    <source>
        <dbReference type="EMBL" id="GAA2174999.1"/>
    </source>
</evidence>
<comment type="caution">
    <text evidence="2">The sequence shown here is derived from an EMBL/GenBank/DDBJ whole genome shotgun (WGS) entry which is preliminary data.</text>
</comment>
<dbReference type="Proteomes" id="UP001500974">
    <property type="component" value="Unassembled WGS sequence"/>
</dbReference>
<keyword evidence="1" id="KW-1133">Transmembrane helix</keyword>
<keyword evidence="3" id="KW-1185">Reference proteome</keyword>
<evidence type="ECO:0000256" key="1">
    <source>
        <dbReference type="SAM" id="Phobius"/>
    </source>
</evidence>
<feature type="transmembrane region" description="Helical" evidence="1">
    <location>
        <begin position="105"/>
        <end position="123"/>
    </location>
</feature>
<feature type="transmembrane region" description="Helical" evidence="1">
    <location>
        <begin position="50"/>
        <end position="72"/>
    </location>
</feature>
<sequence>MHDQQVRTPWGTTKRGGFPALGVAIPAGLALAAALGVVAAAMGVTESNPMLGGVVFALCLALPLVALVYAVVVDRGTIKGAADRPEESVESGWYDRAAAGAFTDLILLAGAGATILAFIPANFPVDLKLVLPAVVLACFASFGIRYLVLQRKG</sequence>
<feature type="transmembrane region" description="Helical" evidence="1">
    <location>
        <begin position="129"/>
        <end position="148"/>
    </location>
</feature>
<keyword evidence="1" id="KW-0472">Membrane</keyword>
<dbReference type="EMBL" id="BAAAON010000001">
    <property type="protein sequence ID" value="GAA2174999.1"/>
    <property type="molecule type" value="Genomic_DNA"/>
</dbReference>
<gene>
    <name evidence="2" type="ORF">GCM10009784_15630</name>
</gene>
<proteinExistence type="predicted"/>
<dbReference type="RefSeq" id="WP_346027969.1">
    <property type="nucleotide sequence ID" value="NZ_BAAAON010000001.1"/>
</dbReference>
<evidence type="ECO:0000313" key="3">
    <source>
        <dbReference type="Proteomes" id="UP001500974"/>
    </source>
</evidence>
<keyword evidence="1" id="KW-0812">Transmembrane</keyword>
<feature type="transmembrane region" description="Helical" evidence="1">
    <location>
        <begin position="21"/>
        <end position="44"/>
    </location>
</feature>
<organism evidence="2 3">
    <name type="scientific">Arthrobacter parietis</name>
    <dbReference type="NCBI Taxonomy" id="271434"/>
    <lineage>
        <taxon>Bacteria</taxon>
        <taxon>Bacillati</taxon>
        <taxon>Actinomycetota</taxon>
        <taxon>Actinomycetes</taxon>
        <taxon>Micrococcales</taxon>
        <taxon>Micrococcaceae</taxon>
        <taxon>Arthrobacter</taxon>
    </lineage>
</organism>